<keyword evidence="11 12" id="KW-0472">Membrane</keyword>
<dbReference type="Proteomes" id="UP001143372">
    <property type="component" value="Unassembled WGS sequence"/>
</dbReference>
<dbReference type="GO" id="GO:0019646">
    <property type="term" value="P:aerobic electron transport chain"/>
    <property type="evidence" value="ECO:0007669"/>
    <property type="project" value="InterPro"/>
</dbReference>
<evidence type="ECO:0000256" key="2">
    <source>
        <dbReference type="ARBA" id="ARBA00009819"/>
    </source>
</evidence>
<comment type="subcellular location">
    <subcellularLocation>
        <location evidence="12">Cell inner membrane</location>
    </subcellularLocation>
    <subcellularLocation>
        <location evidence="1">Cell membrane</location>
        <topology evidence="1">Multi-pass membrane protein</topology>
    </subcellularLocation>
</comment>
<feature type="transmembrane region" description="Helical" evidence="12">
    <location>
        <begin position="53"/>
        <end position="76"/>
    </location>
</feature>
<evidence type="ECO:0000256" key="9">
    <source>
        <dbReference type="ARBA" id="ARBA00022989"/>
    </source>
</evidence>
<dbReference type="PANTHER" id="PTHR30365">
    <property type="entry name" value="CYTOCHROME D UBIQUINOL OXIDASE"/>
    <property type="match status" value="1"/>
</dbReference>
<keyword evidence="3 12" id="KW-0813">Transport</keyword>
<proteinExistence type="inferred from homology"/>
<name>A0A9W6IZ18_9HYPH</name>
<feature type="transmembrane region" description="Helical" evidence="12">
    <location>
        <begin position="404"/>
        <end position="426"/>
    </location>
</feature>
<keyword evidence="7 12" id="KW-0479">Metal-binding</keyword>
<dbReference type="AlphaFoldDB" id="A0A9W6IZ18"/>
<evidence type="ECO:0000313" key="14">
    <source>
        <dbReference type="EMBL" id="GLK67652.1"/>
    </source>
</evidence>
<evidence type="ECO:0000256" key="7">
    <source>
        <dbReference type="ARBA" id="ARBA00022723"/>
    </source>
</evidence>
<evidence type="ECO:0000256" key="12">
    <source>
        <dbReference type="PIRNR" id="PIRNR006446"/>
    </source>
</evidence>
<keyword evidence="4 12" id="KW-1003">Cell membrane</keyword>
<sequence length="473" mass="51933">MHLDPDILARLQFAFTVSFHIVFPAFSIGISAYVATLLLLWQKTGADRFHRLARFWTKIFAVSFAMGVVSGIVLSYQFGTNWSRFSEVVGNVIGPLIGYEVLTAFFLEATFLGIMLFGWDRVPAWLHVLSACVVAFGTAISGFWILSANSWMHTPAGFEMRDGIAYPVDWVEIIFNPSFPYRFAHMMTAAYLTTAVVVLSVGCRYLLAGRFGEDARTMVRMAVGMIAIVAPLQAFIGDEHGLNTLEHQPAKVAAMEGHWDGSAPVALSLFAIPNAKTERNDYEISIPRVSGLILTHQWDGRIKGLLDFPKEDRPPLIGVFFGFRLMVAIGFLLIGTGLAGAYLLWRGEIWDARWYQRGASYLWPLGFVAILSGWIVTEQGRQPWVATGILRTADAMSPVSTTSLLISLSLFVLVYCCVFSVGVYYINRLINRGPDPSIIAPPRSGGASRPLSAAEDAARDAIEGSGQMTPAAG</sequence>
<organism evidence="14 15">
    <name type="scientific">Hansschlegelia plantiphila</name>
    <dbReference type="NCBI Taxonomy" id="374655"/>
    <lineage>
        <taxon>Bacteria</taxon>
        <taxon>Pseudomonadati</taxon>
        <taxon>Pseudomonadota</taxon>
        <taxon>Alphaproteobacteria</taxon>
        <taxon>Hyphomicrobiales</taxon>
        <taxon>Methylopilaceae</taxon>
        <taxon>Hansschlegelia</taxon>
    </lineage>
</organism>
<evidence type="ECO:0000256" key="10">
    <source>
        <dbReference type="ARBA" id="ARBA00023004"/>
    </source>
</evidence>
<reference evidence="14" key="2">
    <citation type="submission" date="2023-01" db="EMBL/GenBank/DDBJ databases">
        <authorList>
            <person name="Sun Q."/>
            <person name="Evtushenko L."/>
        </authorList>
    </citation>
    <scope>NUCLEOTIDE SEQUENCE</scope>
    <source>
        <strain evidence="14">VKM B-2347</strain>
    </source>
</reference>
<reference evidence="14" key="1">
    <citation type="journal article" date="2014" name="Int. J. Syst. Evol. Microbiol.">
        <title>Complete genome sequence of Corynebacterium casei LMG S-19264T (=DSM 44701T), isolated from a smear-ripened cheese.</title>
        <authorList>
            <consortium name="US DOE Joint Genome Institute (JGI-PGF)"/>
            <person name="Walter F."/>
            <person name="Albersmeier A."/>
            <person name="Kalinowski J."/>
            <person name="Ruckert C."/>
        </authorList>
    </citation>
    <scope>NUCLEOTIDE SEQUENCE</scope>
    <source>
        <strain evidence="14">VKM B-2347</strain>
    </source>
</reference>
<evidence type="ECO:0000256" key="8">
    <source>
        <dbReference type="ARBA" id="ARBA00022982"/>
    </source>
</evidence>
<evidence type="ECO:0000256" key="6">
    <source>
        <dbReference type="ARBA" id="ARBA00022692"/>
    </source>
</evidence>
<dbReference type="GO" id="GO:0020037">
    <property type="term" value="F:heme binding"/>
    <property type="evidence" value="ECO:0007669"/>
    <property type="project" value="TreeGrafter"/>
</dbReference>
<dbReference type="GO" id="GO:0016682">
    <property type="term" value="F:oxidoreductase activity, acting on diphenols and related substances as donors, oxygen as acceptor"/>
    <property type="evidence" value="ECO:0007669"/>
    <property type="project" value="TreeGrafter"/>
</dbReference>
<feature type="region of interest" description="Disordered" evidence="13">
    <location>
        <begin position="441"/>
        <end position="473"/>
    </location>
</feature>
<evidence type="ECO:0000256" key="11">
    <source>
        <dbReference type="ARBA" id="ARBA00023136"/>
    </source>
</evidence>
<keyword evidence="9 12" id="KW-1133">Transmembrane helix</keyword>
<keyword evidence="5 12" id="KW-0349">Heme</keyword>
<feature type="transmembrane region" description="Helical" evidence="12">
    <location>
        <begin position="183"/>
        <end position="207"/>
    </location>
</feature>
<keyword evidence="15" id="KW-1185">Reference proteome</keyword>
<accession>A0A9W6IZ18</accession>
<dbReference type="GO" id="GO:0046872">
    <property type="term" value="F:metal ion binding"/>
    <property type="evidence" value="ECO:0007669"/>
    <property type="project" value="UniProtKB-UniRule"/>
</dbReference>
<gene>
    <name evidence="14" type="ORF">GCM10008179_12900</name>
</gene>
<dbReference type="InterPro" id="IPR002585">
    <property type="entry name" value="Cyt-d_ubiquinol_oxidase_su_1"/>
</dbReference>
<feature type="transmembrane region" description="Helical" evidence="12">
    <location>
        <begin position="219"/>
        <end position="236"/>
    </location>
</feature>
<evidence type="ECO:0000256" key="13">
    <source>
        <dbReference type="SAM" id="MobiDB-lite"/>
    </source>
</evidence>
<evidence type="ECO:0000313" key="15">
    <source>
        <dbReference type="Proteomes" id="UP001143372"/>
    </source>
</evidence>
<dbReference type="PANTHER" id="PTHR30365:SF14">
    <property type="entry name" value="CYTOCHROME BD MENAQUINOL OXIDASE SUBUNIT I-RELATED"/>
    <property type="match status" value="1"/>
</dbReference>
<feature type="transmembrane region" description="Helical" evidence="12">
    <location>
        <begin position="316"/>
        <end position="345"/>
    </location>
</feature>
<dbReference type="EMBL" id="BSFI01000007">
    <property type="protein sequence ID" value="GLK67652.1"/>
    <property type="molecule type" value="Genomic_DNA"/>
</dbReference>
<keyword evidence="8 12" id="KW-0249">Electron transport</keyword>
<evidence type="ECO:0000256" key="3">
    <source>
        <dbReference type="ARBA" id="ARBA00022448"/>
    </source>
</evidence>
<evidence type="ECO:0000256" key="4">
    <source>
        <dbReference type="ARBA" id="ARBA00022475"/>
    </source>
</evidence>
<evidence type="ECO:0000256" key="5">
    <source>
        <dbReference type="ARBA" id="ARBA00022617"/>
    </source>
</evidence>
<feature type="transmembrane region" description="Helical" evidence="12">
    <location>
        <begin position="357"/>
        <end position="376"/>
    </location>
</feature>
<dbReference type="GO" id="GO:0070069">
    <property type="term" value="C:cytochrome complex"/>
    <property type="evidence" value="ECO:0007669"/>
    <property type="project" value="UniProtKB-UniRule"/>
</dbReference>
<feature type="transmembrane region" description="Helical" evidence="12">
    <location>
        <begin position="96"/>
        <end position="117"/>
    </location>
</feature>
<feature type="transmembrane region" description="Helical" evidence="12">
    <location>
        <begin position="124"/>
        <end position="146"/>
    </location>
</feature>
<dbReference type="GO" id="GO:0009055">
    <property type="term" value="F:electron transfer activity"/>
    <property type="evidence" value="ECO:0007669"/>
    <property type="project" value="UniProtKB-UniRule"/>
</dbReference>
<dbReference type="RefSeq" id="WP_271167906.1">
    <property type="nucleotide sequence ID" value="NZ_BSFI01000007.1"/>
</dbReference>
<dbReference type="Pfam" id="PF01654">
    <property type="entry name" value="Cyt_bd_oxida_I"/>
    <property type="match status" value="1"/>
</dbReference>
<feature type="transmembrane region" description="Helical" evidence="12">
    <location>
        <begin position="20"/>
        <end position="41"/>
    </location>
</feature>
<keyword evidence="10 12" id="KW-0408">Iron</keyword>
<comment type="similarity">
    <text evidence="2 12">Belongs to the cytochrome ubiquinol oxidase subunit 1 family.</text>
</comment>
<evidence type="ECO:0000256" key="1">
    <source>
        <dbReference type="ARBA" id="ARBA00004651"/>
    </source>
</evidence>
<dbReference type="GO" id="GO:0005886">
    <property type="term" value="C:plasma membrane"/>
    <property type="evidence" value="ECO:0007669"/>
    <property type="project" value="UniProtKB-SubCell"/>
</dbReference>
<comment type="caution">
    <text evidence="14">The sequence shown here is derived from an EMBL/GenBank/DDBJ whole genome shotgun (WGS) entry which is preliminary data.</text>
</comment>
<dbReference type="PIRSF" id="PIRSF006446">
    <property type="entry name" value="Cyt_quinol_oxidase_1"/>
    <property type="match status" value="1"/>
</dbReference>
<keyword evidence="6 12" id="KW-0812">Transmembrane</keyword>
<protein>
    <submittedName>
        <fullName evidence="14">Cytochrome ubiquinol oxidase subunit I</fullName>
    </submittedName>
</protein>